<dbReference type="PANTHER" id="PTHR43427">
    <property type="entry name" value="CHLORIDE CHANNEL PROTEIN CLC-E"/>
    <property type="match status" value="1"/>
</dbReference>
<dbReference type="PATRIC" id="fig|29423.5.peg.695"/>
<gene>
    <name evidence="11" type="ORF">Loak_0667</name>
</gene>
<evidence type="ECO:0000256" key="2">
    <source>
        <dbReference type="ARBA" id="ARBA00022448"/>
    </source>
</evidence>
<sequence length="417" mass="44676">MKTNRIPVLIGIIILVGISSGFAGMLLALLLRSIQHLAYGYSPLQIVSNETFLEGVRAASPQRRFLILTLCGVIAGGGWWLLHRYGNPLVSVGDAVKNKISMPKWTTIIHALLQIITIALGSPLGRETAPREMSAVFAEWLSAKAGLSIKDTQIMVACGAGAGFAAVYNVPLGGALFILEVLLCTLNWSILIPAFATSTIAVVVSWIGLGNHSQYALATYHVSHSLTFWSILSSPVFGLSAFWYIRIANLCRHKAPRGGWSLPLLCLLNFIIIGVLAMYFPAILGNGKSPVQLEFDDEIGVGISCILLILRLLITWSSLRAGSYGGLLTPSLANGALLGVILGGLWNTLWPGSSMNAFSVVGATAFLAAAQKMPITAIVLMFEFTHMKLSFLVPLLFAVTGSIATFRLCSNQFAKSS</sequence>
<evidence type="ECO:0000256" key="8">
    <source>
        <dbReference type="ARBA" id="ARBA00023214"/>
    </source>
</evidence>
<keyword evidence="7" id="KW-0869">Chloride channel</keyword>
<keyword evidence="3 10" id="KW-0812">Transmembrane</keyword>
<feature type="transmembrane region" description="Helical" evidence="10">
    <location>
        <begin position="259"/>
        <end position="279"/>
    </location>
</feature>
<dbReference type="InterPro" id="IPR014743">
    <property type="entry name" value="Cl-channel_core"/>
</dbReference>
<dbReference type="Gene3D" id="1.10.3080.10">
    <property type="entry name" value="Clc chloride channel"/>
    <property type="match status" value="1"/>
</dbReference>
<dbReference type="GO" id="GO:0005254">
    <property type="term" value="F:chloride channel activity"/>
    <property type="evidence" value="ECO:0007669"/>
    <property type="project" value="UniProtKB-KW"/>
</dbReference>
<dbReference type="InterPro" id="IPR001807">
    <property type="entry name" value="ClC"/>
</dbReference>
<dbReference type="RefSeq" id="WP_025385947.1">
    <property type="nucleotide sequence ID" value="NZ_LCUA01000005.1"/>
</dbReference>
<dbReference type="CDD" id="cd01033">
    <property type="entry name" value="ClC_like"/>
    <property type="match status" value="1"/>
</dbReference>
<accession>A0A0W0XGA1</accession>
<feature type="transmembrane region" description="Helical" evidence="10">
    <location>
        <begin position="186"/>
        <end position="208"/>
    </location>
</feature>
<feature type="transmembrane region" description="Helical" evidence="10">
    <location>
        <begin position="326"/>
        <end position="346"/>
    </location>
</feature>
<evidence type="ECO:0000256" key="4">
    <source>
        <dbReference type="ARBA" id="ARBA00022989"/>
    </source>
</evidence>
<evidence type="ECO:0000256" key="9">
    <source>
        <dbReference type="ARBA" id="ARBA00023303"/>
    </source>
</evidence>
<dbReference type="EMBL" id="LNYP01000008">
    <property type="protein sequence ID" value="KTD43492.1"/>
    <property type="molecule type" value="Genomic_DNA"/>
</dbReference>
<evidence type="ECO:0000313" key="11">
    <source>
        <dbReference type="EMBL" id="KTD43492.1"/>
    </source>
</evidence>
<feature type="transmembrane region" description="Helical" evidence="10">
    <location>
        <begin position="299"/>
        <end position="319"/>
    </location>
</feature>
<name>A0A0W0XGA1_9GAMM</name>
<dbReference type="SUPFAM" id="SSF81340">
    <property type="entry name" value="Clc chloride channel"/>
    <property type="match status" value="1"/>
</dbReference>
<dbReference type="PRINTS" id="PR00762">
    <property type="entry name" value="CLCHANNEL"/>
</dbReference>
<keyword evidence="9" id="KW-0407">Ion channel</keyword>
<organism evidence="11 12">
    <name type="scientific">Legionella oakridgensis</name>
    <dbReference type="NCBI Taxonomy" id="29423"/>
    <lineage>
        <taxon>Bacteria</taxon>
        <taxon>Pseudomonadati</taxon>
        <taxon>Pseudomonadota</taxon>
        <taxon>Gammaproteobacteria</taxon>
        <taxon>Legionellales</taxon>
        <taxon>Legionellaceae</taxon>
        <taxon>Legionella</taxon>
    </lineage>
</organism>
<evidence type="ECO:0000256" key="7">
    <source>
        <dbReference type="ARBA" id="ARBA00023173"/>
    </source>
</evidence>
<keyword evidence="6 10" id="KW-0472">Membrane</keyword>
<keyword evidence="4 10" id="KW-1133">Transmembrane helix</keyword>
<evidence type="ECO:0000256" key="5">
    <source>
        <dbReference type="ARBA" id="ARBA00023065"/>
    </source>
</evidence>
<evidence type="ECO:0000256" key="3">
    <source>
        <dbReference type="ARBA" id="ARBA00022692"/>
    </source>
</evidence>
<keyword evidence="2" id="KW-0813">Transport</keyword>
<evidence type="ECO:0000256" key="10">
    <source>
        <dbReference type="SAM" id="Phobius"/>
    </source>
</evidence>
<feature type="transmembrane region" description="Helical" evidence="10">
    <location>
        <begin position="154"/>
        <end position="179"/>
    </location>
</feature>
<dbReference type="PANTHER" id="PTHR43427:SF6">
    <property type="entry name" value="CHLORIDE CHANNEL PROTEIN CLC-E"/>
    <property type="match status" value="1"/>
</dbReference>
<evidence type="ECO:0000256" key="6">
    <source>
        <dbReference type="ARBA" id="ARBA00023136"/>
    </source>
</evidence>
<dbReference type="GO" id="GO:0034707">
    <property type="term" value="C:chloride channel complex"/>
    <property type="evidence" value="ECO:0007669"/>
    <property type="project" value="UniProtKB-KW"/>
</dbReference>
<dbReference type="AlphaFoldDB" id="A0A0W0XGA1"/>
<proteinExistence type="predicted"/>
<dbReference type="Pfam" id="PF00654">
    <property type="entry name" value="Voltage_CLC"/>
    <property type="match status" value="1"/>
</dbReference>
<protein>
    <submittedName>
        <fullName evidence="11">Chloride channel protein (Voltage gated)</fullName>
    </submittedName>
</protein>
<dbReference type="InterPro" id="IPR050368">
    <property type="entry name" value="ClC-type_chloride_channel"/>
</dbReference>
<feature type="transmembrane region" description="Helical" evidence="10">
    <location>
        <begin position="65"/>
        <end position="82"/>
    </location>
</feature>
<feature type="transmembrane region" description="Helical" evidence="10">
    <location>
        <begin position="358"/>
        <end position="382"/>
    </location>
</feature>
<comment type="subcellular location">
    <subcellularLocation>
        <location evidence="1">Membrane</location>
        <topology evidence="1">Multi-pass membrane protein</topology>
    </subcellularLocation>
</comment>
<comment type="caution">
    <text evidence="11">The sequence shown here is derived from an EMBL/GenBank/DDBJ whole genome shotgun (WGS) entry which is preliminary data.</text>
</comment>
<reference evidence="11 12" key="1">
    <citation type="submission" date="2015-11" db="EMBL/GenBank/DDBJ databases">
        <title>Genomic analysis of 38 Legionella species identifies large and diverse effector repertoires.</title>
        <authorList>
            <person name="Burstein D."/>
            <person name="Amaro F."/>
            <person name="Zusman T."/>
            <person name="Lifshitz Z."/>
            <person name="Cohen O."/>
            <person name="Gilbert J.A."/>
            <person name="Pupko T."/>
            <person name="Shuman H.A."/>
            <person name="Segal G."/>
        </authorList>
    </citation>
    <scope>NUCLEOTIDE SEQUENCE [LARGE SCALE GENOMIC DNA]</scope>
    <source>
        <strain evidence="11 12">Oak Ridge-10</strain>
    </source>
</reference>
<evidence type="ECO:0000313" key="12">
    <source>
        <dbReference type="Proteomes" id="UP000054858"/>
    </source>
</evidence>
<feature type="transmembrane region" description="Helical" evidence="10">
    <location>
        <begin position="6"/>
        <end position="31"/>
    </location>
</feature>
<keyword evidence="5" id="KW-0406">Ion transport</keyword>
<evidence type="ECO:0000256" key="1">
    <source>
        <dbReference type="ARBA" id="ARBA00004141"/>
    </source>
</evidence>
<feature type="transmembrane region" description="Helical" evidence="10">
    <location>
        <begin position="389"/>
        <end position="408"/>
    </location>
</feature>
<feature type="transmembrane region" description="Helical" evidence="10">
    <location>
        <begin position="228"/>
        <end position="247"/>
    </location>
</feature>
<keyword evidence="8" id="KW-0868">Chloride</keyword>
<dbReference type="Proteomes" id="UP000054858">
    <property type="component" value="Unassembled WGS sequence"/>
</dbReference>